<evidence type="ECO:0000313" key="1">
    <source>
        <dbReference type="EMBL" id="KIY93444.1"/>
    </source>
</evidence>
<keyword evidence="2" id="KW-1185">Reference proteome</keyword>
<feature type="non-terminal residue" evidence="1">
    <location>
        <position position="199"/>
    </location>
</feature>
<dbReference type="KEGG" id="mng:MNEG_14518"/>
<proteinExistence type="predicted"/>
<evidence type="ECO:0000313" key="2">
    <source>
        <dbReference type="Proteomes" id="UP000054498"/>
    </source>
</evidence>
<accession>A0A0D2LNR5</accession>
<name>A0A0D2LNR5_9CHLO</name>
<sequence>MAADVLESSHDRYIALSPSGQTARAATTATGGCTVSTANSDSASSAGGCESGAKDPFLWPQPLPGDEHLVYACRSGDLDAIRVAATPLAGEAAMAALRALLSGPHDAPAPAARPAAPAPWHSRPLDAAGNGALHLVLLGGLQAQLCGMGARAAAAVLDALDASSGTGGGGGGGGSCIDGINHSEMRVHEAQQPLKRTSS</sequence>
<reference evidence="1 2" key="1">
    <citation type="journal article" date="2013" name="BMC Genomics">
        <title>Reconstruction of the lipid metabolism for the microalga Monoraphidium neglectum from its genome sequence reveals characteristics suitable for biofuel production.</title>
        <authorList>
            <person name="Bogen C."/>
            <person name="Al-Dilaimi A."/>
            <person name="Albersmeier A."/>
            <person name="Wichmann J."/>
            <person name="Grundmann M."/>
            <person name="Rupp O."/>
            <person name="Lauersen K.J."/>
            <person name="Blifernez-Klassen O."/>
            <person name="Kalinowski J."/>
            <person name="Goesmann A."/>
            <person name="Mussgnug J.H."/>
            <person name="Kruse O."/>
        </authorList>
    </citation>
    <scope>NUCLEOTIDE SEQUENCE [LARGE SCALE GENOMIC DNA]</scope>
    <source>
        <strain evidence="1 2">SAG 48.87</strain>
    </source>
</reference>
<gene>
    <name evidence="1" type="ORF">MNEG_14518</name>
</gene>
<dbReference type="Proteomes" id="UP000054498">
    <property type="component" value="Unassembled WGS sequence"/>
</dbReference>
<dbReference type="EMBL" id="KK104767">
    <property type="protein sequence ID" value="KIY93444.1"/>
    <property type="molecule type" value="Genomic_DNA"/>
</dbReference>
<dbReference type="AlphaFoldDB" id="A0A0D2LNR5"/>
<dbReference type="RefSeq" id="XP_013892464.1">
    <property type="nucleotide sequence ID" value="XM_014037010.1"/>
</dbReference>
<organism evidence="1 2">
    <name type="scientific">Monoraphidium neglectum</name>
    <dbReference type="NCBI Taxonomy" id="145388"/>
    <lineage>
        <taxon>Eukaryota</taxon>
        <taxon>Viridiplantae</taxon>
        <taxon>Chlorophyta</taxon>
        <taxon>core chlorophytes</taxon>
        <taxon>Chlorophyceae</taxon>
        <taxon>CS clade</taxon>
        <taxon>Sphaeropleales</taxon>
        <taxon>Selenastraceae</taxon>
        <taxon>Monoraphidium</taxon>
    </lineage>
</organism>
<protein>
    <submittedName>
        <fullName evidence="1">Uncharacterized protein</fullName>
    </submittedName>
</protein>
<dbReference type="GeneID" id="25732088"/>